<name>A0A1M6NNJ8_PSETH</name>
<dbReference type="FunFam" id="2.102.10.10:FF:000016">
    <property type="entry name" value="Nitrite reductase/ring-hydroxylating ferredoxin subunit"/>
    <property type="match status" value="1"/>
</dbReference>
<dbReference type="GO" id="GO:0046872">
    <property type="term" value="F:metal ion binding"/>
    <property type="evidence" value="ECO:0007669"/>
    <property type="project" value="UniProtKB-KW"/>
</dbReference>
<keyword evidence="7" id="KW-1015">Disulfide bond</keyword>
<dbReference type="InterPro" id="IPR036922">
    <property type="entry name" value="Rieske_2Fe-2S_sf"/>
</dbReference>
<evidence type="ECO:0000256" key="4">
    <source>
        <dbReference type="ARBA" id="ARBA00022723"/>
    </source>
</evidence>
<evidence type="ECO:0000256" key="6">
    <source>
        <dbReference type="ARBA" id="ARBA00023014"/>
    </source>
</evidence>
<dbReference type="OrthoDB" id="25106at2"/>
<dbReference type="PANTHER" id="PTHR10134">
    <property type="entry name" value="CYTOCHROME B-C1 COMPLEX SUBUNIT RIESKE, MITOCHONDRIAL"/>
    <property type="match status" value="1"/>
</dbReference>
<dbReference type="RefSeq" id="WP_073455029.1">
    <property type="nucleotide sequence ID" value="NZ_FRAP01000001.1"/>
</dbReference>
<evidence type="ECO:0000313" key="12">
    <source>
        <dbReference type="Proteomes" id="UP000184363"/>
    </source>
</evidence>
<dbReference type="AlphaFoldDB" id="A0A1M6NNJ8"/>
<evidence type="ECO:0000256" key="2">
    <source>
        <dbReference type="ARBA" id="ARBA00015816"/>
    </source>
</evidence>
<evidence type="ECO:0000256" key="1">
    <source>
        <dbReference type="ARBA" id="ARBA00002494"/>
    </source>
</evidence>
<dbReference type="EMBL" id="FRAP01000001">
    <property type="protein sequence ID" value="SHJ97238.1"/>
    <property type="molecule type" value="Genomic_DNA"/>
</dbReference>
<organism evidence="11 12">
    <name type="scientific">Pseudonocardia thermophila</name>
    <dbReference type="NCBI Taxonomy" id="1848"/>
    <lineage>
        <taxon>Bacteria</taxon>
        <taxon>Bacillati</taxon>
        <taxon>Actinomycetota</taxon>
        <taxon>Actinomycetes</taxon>
        <taxon>Pseudonocardiales</taxon>
        <taxon>Pseudonocardiaceae</taxon>
        <taxon>Pseudonocardia</taxon>
    </lineage>
</organism>
<dbReference type="GO" id="GO:0004497">
    <property type="term" value="F:monooxygenase activity"/>
    <property type="evidence" value="ECO:0007669"/>
    <property type="project" value="UniProtKB-ARBA"/>
</dbReference>
<dbReference type="PROSITE" id="PS51296">
    <property type="entry name" value="RIESKE"/>
    <property type="match status" value="1"/>
</dbReference>
<evidence type="ECO:0000256" key="8">
    <source>
        <dbReference type="ARBA" id="ARBA00029586"/>
    </source>
</evidence>
<dbReference type="Pfam" id="PF00355">
    <property type="entry name" value="Rieske"/>
    <property type="match status" value="1"/>
</dbReference>
<keyword evidence="11" id="KW-0560">Oxidoreductase</keyword>
<dbReference type="PRINTS" id="PR00162">
    <property type="entry name" value="RIESKE"/>
</dbReference>
<reference evidence="11 12" key="1">
    <citation type="submission" date="2016-11" db="EMBL/GenBank/DDBJ databases">
        <authorList>
            <person name="Jaros S."/>
            <person name="Januszkiewicz K."/>
            <person name="Wedrychowicz H."/>
        </authorList>
    </citation>
    <scope>NUCLEOTIDE SEQUENCE [LARGE SCALE GENOMIC DNA]</scope>
    <source>
        <strain evidence="11 12">DSM 43832</strain>
    </source>
</reference>
<keyword evidence="5" id="KW-0408">Iron</keyword>
<gene>
    <name evidence="11" type="ORF">SAMN05443637_101363</name>
</gene>
<dbReference type="InterPro" id="IPR005805">
    <property type="entry name" value="Rieske_Fe-S_prot_C"/>
</dbReference>
<comment type="function">
    <text evidence="1">Iron-sulfur subunit of the cytochrome bc1 complex, an essential component of the respiratory electron transport chain required for ATP synthesis. The bc1 complex catalyzes the oxidation of menaquinol and the reduction of cytochrome c in the respiratory chain. The bc1 complex operates through a Q-cycle mechanism that couples electron transfer to generation of the proton gradient that drives ATP synthesis.</text>
</comment>
<keyword evidence="12" id="KW-1185">Reference proteome</keyword>
<dbReference type="Gene3D" id="2.102.10.10">
    <property type="entry name" value="Rieske [2Fe-2S] iron-sulphur domain"/>
    <property type="match status" value="1"/>
</dbReference>
<dbReference type="InterPro" id="IPR006311">
    <property type="entry name" value="TAT_signal"/>
</dbReference>
<dbReference type="GO" id="GO:0051537">
    <property type="term" value="F:2 iron, 2 sulfur cluster binding"/>
    <property type="evidence" value="ECO:0007669"/>
    <property type="project" value="UniProtKB-KW"/>
</dbReference>
<protein>
    <recommendedName>
        <fullName evidence="2">Cytochrome bc1 complex Rieske iron-sulfur subunit</fullName>
    </recommendedName>
    <alternativeName>
        <fullName evidence="8">Cytochrome bc1 reductase complex subunit QcrA</fullName>
    </alternativeName>
</protein>
<dbReference type="GO" id="GO:0051213">
    <property type="term" value="F:dioxygenase activity"/>
    <property type="evidence" value="ECO:0007669"/>
    <property type="project" value="UniProtKB-KW"/>
</dbReference>
<sequence>MTPASISRPSRRTVLVGASVTCTAGVLSACSSGSSATASSAPAAPGTPLVPAADVPVGGGTILADQGVVVVQPTAGTFVAYSARCTHAGCVVGHIEDGAIVCPCHQSKFALADGAVLEGPAPRPLEKREVTVQGDSVTLA</sequence>
<dbReference type="GO" id="GO:0016020">
    <property type="term" value="C:membrane"/>
    <property type="evidence" value="ECO:0007669"/>
    <property type="project" value="InterPro"/>
</dbReference>
<dbReference type="SUPFAM" id="SSF50022">
    <property type="entry name" value="ISP domain"/>
    <property type="match status" value="1"/>
</dbReference>
<dbReference type="InterPro" id="IPR014349">
    <property type="entry name" value="Rieske_Fe-S_prot"/>
</dbReference>
<evidence type="ECO:0000259" key="10">
    <source>
        <dbReference type="PROSITE" id="PS51296"/>
    </source>
</evidence>
<dbReference type="CDD" id="cd03467">
    <property type="entry name" value="Rieske"/>
    <property type="match status" value="1"/>
</dbReference>
<evidence type="ECO:0000313" key="11">
    <source>
        <dbReference type="EMBL" id="SHJ97238.1"/>
    </source>
</evidence>
<proteinExistence type="predicted"/>
<dbReference type="InterPro" id="IPR017941">
    <property type="entry name" value="Rieske_2Fe-2S"/>
</dbReference>
<evidence type="ECO:0000256" key="7">
    <source>
        <dbReference type="ARBA" id="ARBA00023157"/>
    </source>
</evidence>
<evidence type="ECO:0000256" key="3">
    <source>
        <dbReference type="ARBA" id="ARBA00022714"/>
    </source>
</evidence>
<feature type="domain" description="Rieske" evidence="10">
    <location>
        <begin position="47"/>
        <end position="139"/>
    </location>
</feature>
<comment type="cofactor">
    <cofactor evidence="9">
        <name>[2Fe-2S] cluster</name>
        <dbReference type="ChEBI" id="CHEBI:190135"/>
    </cofactor>
</comment>
<keyword evidence="11" id="KW-0223">Dioxygenase</keyword>
<dbReference type="STRING" id="1848.SAMN05443637_101363"/>
<keyword evidence="6" id="KW-0411">Iron-sulfur</keyword>
<accession>A0A1M6NNJ8</accession>
<keyword evidence="4" id="KW-0479">Metal-binding</keyword>
<keyword evidence="3" id="KW-0001">2Fe-2S</keyword>
<dbReference type="Proteomes" id="UP000184363">
    <property type="component" value="Unassembled WGS sequence"/>
</dbReference>
<evidence type="ECO:0000256" key="5">
    <source>
        <dbReference type="ARBA" id="ARBA00023004"/>
    </source>
</evidence>
<dbReference type="PROSITE" id="PS51318">
    <property type="entry name" value="TAT"/>
    <property type="match status" value="1"/>
</dbReference>
<evidence type="ECO:0000256" key="9">
    <source>
        <dbReference type="ARBA" id="ARBA00034078"/>
    </source>
</evidence>
<dbReference type="GO" id="GO:0016705">
    <property type="term" value="F:oxidoreductase activity, acting on paired donors, with incorporation or reduction of molecular oxygen"/>
    <property type="evidence" value="ECO:0007669"/>
    <property type="project" value="UniProtKB-ARBA"/>
</dbReference>